<feature type="region of interest" description="Disordered" evidence="1">
    <location>
        <begin position="23"/>
        <end position="52"/>
    </location>
</feature>
<name>A0A6P4YLY7_BRABE</name>
<evidence type="ECO:0000256" key="2">
    <source>
        <dbReference type="SAM" id="SignalP"/>
    </source>
</evidence>
<proteinExistence type="predicted"/>
<keyword evidence="3" id="KW-1185">Reference proteome</keyword>
<dbReference type="RefSeq" id="XP_019630495.1">
    <property type="nucleotide sequence ID" value="XM_019774936.1"/>
</dbReference>
<keyword evidence="2" id="KW-0732">Signal</keyword>
<dbReference type="GeneID" id="109474597"/>
<feature type="compositionally biased region" description="Polar residues" evidence="1">
    <location>
        <begin position="34"/>
        <end position="52"/>
    </location>
</feature>
<gene>
    <name evidence="4" type="primary">LOC109474597</name>
</gene>
<evidence type="ECO:0000313" key="3">
    <source>
        <dbReference type="Proteomes" id="UP000515135"/>
    </source>
</evidence>
<dbReference type="KEGG" id="bbel:109474597"/>
<accession>A0A6P4YLY7</accession>
<sequence>MSETITICFLHCLLGTQAEGPASPASQPGVHLTAGQQGTNTHSHTGPRQQSTSDSTLRMLLYTVLLLLPFVAYVSGQYESHSIGTCDLEPYILKLLTCDNHFFTAMRKDPEGDCGLRYKEAEFCYWKEIRGCYVDLYEGDQLNHEVSSIMTQFPSQEAFCEGTGLGPIDFSEYHTNPCDARYTEESQDCTRGLIMMYQNNHADHRLCSTYTESISCVQRVTDQYCTLDLQDFAHAWVDVHMNIDHNPFCAVITSLGNRSHSSGLLLLLALLALLYLL</sequence>
<dbReference type="Proteomes" id="UP000515135">
    <property type="component" value="Unplaced"/>
</dbReference>
<evidence type="ECO:0000313" key="4">
    <source>
        <dbReference type="RefSeq" id="XP_019630495.1"/>
    </source>
</evidence>
<dbReference type="OrthoDB" id="9992580at2759"/>
<evidence type="ECO:0000256" key="1">
    <source>
        <dbReference type="SAM" id="MobiDB-lite"/>
    </source>
</evidence>
<feature type="signal peptide" evidence="2">
    <location>
        <begin position="1"/>
        <end position="18"/>
    </location>
</feature>
<organism evidence="3 4">
    <name type="scientific">Branchiostoma belcheri</name>
    <name type="common">Amphioxus</name>
    <dbReference type="NCBI Taxonomy" id="7741"/>
    <lineage>
        <taxon>Eukaryota</taxon>
        <taxon>Metazoa</taxon>
        <taxon>Chordata</taxon>
        <taxon>Cephalochordata</taxon>
        <taxon>Leptocardii</taxon>
        <taxon>Amphioxiformes</taxon>
        <taxon>Branchiostomatidae</taxon>
        <taxon>Branchiostoma</taxon>
    </lineage>
</organism>
<reference evidence="4" key="1">
    <citation type="submission" date="2025-08" db="UniProtKB">
        <authorList>
            <consortium name="RefSeq"/>
        </authorList>
    </citation>
    <scope>IDENTIFICATION</scope>
    <source>
        <tissue evidence="4">Gonad</tissue>
    </source>
</reference>
<feature type="chain" id="PRO_5028371574" evidence="2">
    <location>
        <begin position="19"/>
        <end position="277"/>
    </location>
</feature>
<protein>
    <submittedName>
        <fullName evidence="4">Uncharacterized protein LOC109474597</fullName>
    </submittedName>
</protein>
<dbReference type="AlphaFoldDB" id="A0A6P4YLY7"/>